<evidence type="ECO:0000256" key="2">
    <source>
        <dbReference type="ARBA" id="ARBA00006275"/>
    </source>
</evidence>
<sequence>MKNNNLYIKWSFFLTALFLLNSCTEYLKEEPTSGFTAEFVYNTPEGLETGVVGLYNIQRSFWESGTNNGSDPIVIDAKDDLTVPRGGEISNYGKINSGRFPTNSGVHGTYWNLYYRILDRSNALIKAAASVDMPDARRNQIIAEAKFFRANSVFTLFKLFNNIYVTTEPTTPENALTIIKDKTPEADIYKLVKEDLTFAIANLQWNVTAGKVGQGAARHLKAEVALWQSDWLEAKTQSETVIAQVATHALNTGTDLVFKGDMNTKEALWVLQFKKAVNGNANKVNFNLMPNYAEQTPGSKYTIEQAGRGFGWLTMNNYVRDLLAQSPNDTRIKGTYYIKDYVYNDPATLPAGQTLGSIIRNNPSAPWKEFGDVASRNGFFIRQNAGCRKYFPDDGIPTEDTQVKNIMMARLAETYLYAAEANMRLGNNPAALINLNKVRTRANTPALTNVITIEDILDEQARELAFEGRRWYMLKRTGKLYAYIVNHAGYGKAGDLGLQNSGTHANTAADPFTFANDARRNMQTWMVNWVIPKSQMDLLGPGYPQNNGY</sequence>
<evidence type="ECO:0000313" key="7">
    <source>
        <dbReference type="EMBL" id="MBC5840869.1"/>
    </source>
</evidence>
<name>A0ABR7J5Q4_9FLAO</name>
<evidence type="ECO:0000313" key="8">
    <source>
        <dbReference type="Proteomes" id="UP000629963"/>
    </source>
</evidence>
<reference evidence="7 8" key="1">
    <citation type="submission" date="2020-08" db="EMBL/GenBank/DDBJ databases">
        <title>Description of novel Flavobacterium F-380 isolate.</title>
        <authorList>
            <person name="Saticioglu I.B."/>
            <person name="Duman M."/>
            <person name="Altun S."/>
        </authorList>
    </citation>
    <scope>NUCLEOTIDE SEQUENCE [LARGE SCALE GENOMIC DNA]</scope>
    <source>
        <strain evidence="7 8">F-380</strain>
    </source>
</reference>
<evidence type="ECO:0000256" key="1">
    <source>
        <dbReference type="ARBA" id="ARBA00004442"/>
    </source>
</evidence>
<dbReference type="InterPro" id="IPR012944">
    <property type="entry name" value="SusD_RagB_dom"/>
</dbReference>
<dbReference type="InterPro" id="IPR011990">
    <property type="entry name" value="TPR-like_helical_dom_sf"/>
</dbReference>
<evidence type="ECO:0000256" key="5">
    <source>
        <dbReference type="ARBA" id="ARBA00023237"/>
    </source>
</evidence>
<dbReference type="EMBL" id="JACRUJ010000001">
    <property type="protein sequence ID" value="MBC5840869.1"/>
    <property type="molecule type" value="Genomic_DNA"/>
</dbReference>
<accession>A0ABR7J5Q4</accession>
<dbReference type="Gene3D" id="1.25.40.390">
    <property type="match status" value="1"/>
</dbReference>
<keyword evidence="4" id="KW-0472">Membrane</keyword>
<keyword evidence="3" id="KW-0732">Signal</keyword>
<evidence type="ECO:0000256" key="3">
    <source>
        <dbReference type="ARBA" id="ARBA00022729"/>
    </source>
</evidence>
<evidence type="ECO:0000256" key="4">
    <source>
        <dbReference type="ARBA" id="ARBA00023136"/>
    </source>
</evidence>
<protein>
    <submittedName>
        <fullName evidence="7">RagB/SusD family nutrient uptake outer membrane protein</fullName>
    </submittedName>
</protein>
<comment type="subcellular location">
    <subcellularLocation>
        <location evidence="1">Cell outer membrane</location>
    </subcellularLocation>
</comment>
<dbReference type="Proteomes" id="UP000629963">
    <property type="component" value="Unassembled WGS sequence"/>
</dbReference>
<evidence type="ECO:0000259" key="6">
    <source>
        <dbReference type="Pfam" id="PF07980"/>
    </source>
</evidence>
<keyword evidence="5" id="KW-0998">Cell outer membrane</keyword>
<dbReference type="RefSeq" id="WP_187009419.1">
    <property type="nucleotide sequence ID" value="NZ_JACRUI010000001.1"/>
</dbReference>
<organism evidence="7 8">
    <name type="scientific">Flavobacterium kayseriense</name>
    <dbReference type="NCBI Taxonomy" id="2764714"/>
    <lineage>
        <taxon>Bacteria</taxon>
        <taxon>Pseudomonadati</taxon>
        <taxon>Bacteroidota</taxon>
        <taxon>Flavobacteriia</taxon>
        <taxon>Flavobacteriales</taxon>
        <taxon>Flavobacteriaceae</taxon>
        <taxon>Flavobacterium</taxon>
    </lineage>
</organism>
<dbReference type="SUPFAM" id="SSF48452">
    <property type="entry name" value="TPR-like"/>
    <property type="match status" value="1"/>
</dbReference>
<comment type="similarity">
    <text evidence="2">Belongs to the SusD family.</text>
</comment>
<keyword evidence="8" id="KW-1185">Reference proteome</keyword>
<gene>
    <name evidence="7" type="ORF">H8R23_05585</name>
</gene>
<dbReference type="Pfam" id="PF07980">
    <property type="entry name" value="SusD_RagB"/>
    <property type="match status" value="1"/>
</dbReference>
<proteinExistence type="inferred from homology"/>
<comment type="caution">
    <text evidence="7">The sequence shown here is derived from an EMBL/GenBank/DDBJ whole genome shotgun (WGS) entry which is preliminary data.</text>
</comment>
<feature type="domain" description="RagB/SusD" evidence="6">
    <location>
        <begin position="327"/>
        <end position="549"/>
    </location>
</feature>